<reference evidence="20" key="1">
    <citation type="submission" date="2018-06" db="EMBL/GenBank/DDBJ databases">
        <title>Genome assembly of Danube salmon.</title>
        <authorList>
            <person name="Macqueen D.J."/>
            <person name="Gundappa M.K."/>
        </authorList>
    </citation>
    <scope>NUCLEOTIDE SEQUENCE [LARGE SCALE GENOMIC DNA]</scope>
</reference>
<keyword evidence="9 16" id="KW-0732">Signal</keyword>
<evidence type="ECO:0000256" key="3">
    <source>
        <dbReference type="ARBA" id="ARBA00004613"/>
    </source>
</evidence>
<dbReference type="SMART" id="SM00032">
    <property type="entry name" value="CCP"/>
    <property type="match status" value="3"/>
</dbReference>
<comment type="subcellular location">
    <subcellularLocation>
        <location evidence="1">Cell surface</location>
    </subcellularLocation>
    <subcellularLocation>
        <location evidence="2">Cytoplasm</location>
    </subcellularLocation>
    <subcellularLocation>
        <location evidence="3">Secreted</location>
    </subcellularLocation>
    <subcellularLocation>
        <location evidence="14">Synapse</location>
    </subcellularLocation>
</comment>
<evidence type="ECO:0000256" key="1">
    <source>
        <dbReference type="ARBA" id="ARBA00004241"/>
    </source>
</evidence>
<keyword evidence="13 15" id="KW-1015">Disulfide bond</keyword>
<feature type="domain" description="Sushi" evidence="18">
    <location>
        <begin position="83"/>
        <end position="133"/>
    </location>
</feature>
<dbReference type="InterPro" id="IPR025232">
    <property type="entry name" value="DUF4174"/>
</dbReference>
<evidence type="ECO:0000256" key="16">
    <source>
        <dbReference type="SAM" id="SignalP"/>
    </source>
</evidence>
<keyword evidence="11" id="KW-0130">Cell adhesion</keyword>
<dbReference type="Proteomes" id="UP000314982">
    <property type="component" value="Unassembled WGS sequence"/>
</dbReference>
<evidence type="ECO:0000256" key="14">
    <source>
        <dbReference type="ARBA" id="ARBA00034103"/>
    </source>
</evidence>
<feature type="chain" id="PRO_5021225854" description="Sushi repeat-containing protein SRPX2" evidence="16">
    <location>
        <begin position="39"/>
        <end position="478"/>
    </location>
</feature>
<dbReference type="CDD" id="cd00033">
    <property type="entry name" value="CCP"/>
    <property type="match status" value="3"/>
</dbReference>
<evidence type="ECO:0000313" key="20">
    <source>
        <dbReference type="Proteomes" id="UP000314982"/>
    </source>
</evidence>
<evidence type="ECO:0000256" key="15">
    <source>
        <dbReference type="PROSITE-ProRule" id="PRU00302"/>
    </source>
</evidence>
<feature type="disulfide bond" evidence="15">
    <location>
        <begin position="163"/>
        <end position="190"/>
    </location>
</feature>
<reference evidence="19" key="3">
    <citation type="submission" date="2025-09" db="UniProtKB">
        <authorList>
            <consortium name="Ensembl"/>
        </authorList>
    </citation>
    <scope>IDENTIFICATION</scope>
</reference>
<dbReference type="PANTHER" id="PTHR46343:SF3">
    <property type="entry name" value="SUSHI REPEAT-CONTAINING PROTEIN SRPX2"/>
    <property type="match status" value="1"/>
</dbReference>
<keyword evidence="20" id="KW-1185">Reference proteome</keyword>
<feature type="domain" description="Sushi" evidence="18">
    <location>
        <begin position="275"/>
        <end position="334"/>
    </location>
</feature>
<name>A0A4W5P7Z6_9TELE</name>
<dbReference type="PROSITE" id="PS50923">
    <property type="entry name" value="SUSHI"/>
    <property type="match status" value="3"/>
</dbReference>
<dbReference type="GO" id="GO:0090050">
    <property type="term" value="P:positive regulation of cell migration involved in sprouting angiogenesis"/>
    <property type="evidence" value="ECO:0007669"/>
    <property type="project" value="TreeGrafter"/>
</dbReference>
<dbReference type="InterPro" id="IPR035976">
    <property type="entry name" value="Sushi/SCR/CCP_sf"/>
</dbReference>
<dbReference type="Pfam" id="PF00084">
    <property type="entry name" value="Sushi"/>
    <property type="match status" value="3"/>
</dbReference>
<evidence type="ECO:0000256" key="7">
    <source>
        <dbReference type="ARBA" id="ARBA00022657"/>
    </source>
</evidence>
<keyword evidence="10" id="KW-0677">Repeat</keyword>
<dbReference type="Pfam" id="PF13778">
    <property type="entry name" value="DUF4174"/>
    <property type="match status" value="1"/>
</dbReference>
<evidence type="ECO:0000256" key="6">
    <source>
        <dbReference type="ARBA" id="ARBA00022525"/>
    </source>
</evidence>
<evidence type="ECO:0000256" key="13">
    <source>
        <dbReference type="ARBA" id="ARBA00023157"/>
    </source>
</evidence>
<protein>
    <recommendedName>
        <fullName evidence="4">Sushi repeat-containing protein SRPX2</fullName>
    </recommendedName>
</protein>
<keyword evidence="12" id="KW-0770">Synapse</keyword>
<comment type="caution">
    <text evidence="15">Lacks conserved residue(s) required for the propagation of feature annotation.</text>
</comment>
<dbReference type="Ensembl" id="ENSHHUT00000062861.1">
    <property type="protein sequence ID" value="ENSHHUP00000060796.1"/>
    <property type="gene ID" value="ENSHHUG00000036036.1"/>
</dbReference>
<dbReference type="GO" id="GO:0051965">
    <property type="term" value="P:positive regulation of synapse assembly"/>
    <property type="evidence" value="ECO:0007669"/>
    <property type="project" value="TreeGrafter"/>
</dbReference>
<dbReference type="InterPro" id="IPR003410">
    <property type="entry name" value="HYR_dom"/>
</dbReference>
<sequence>MPSGTTFNRNICASDRVGMSRFHILFLFTLTFIRELLGHNEDSGTTVHSSYNEVVPEEEYYTPQLDYRNPRWCHFLSLANGDVTCHSPRGGNYRSTLGTRCEMTCDRGYKLLGRTSVQCMPNRRWSGTSHCRQVRCNTLHLIWHGTYHCTQGYVVDSRCDYICEPGYRIEGDHSRTCLDGGSWSGAEPICEDHDPPKIKCPLSRVKVAEPGKLTARVSWDLPVSTDTADKTLDVTLIGQRPDTNFKEGINIIRYTAHDQARNRAACKFIVRVEVRRCPVLKTPLHGYLTCDSDGNNYGAVCEYHCDGGHERRGTSSRVCQFDRSWTEAPAECVTMEFKTDVNTASALLDQFYDKRRLLIVSAPNVAHGDYKLQNLMVQKADCGLDLRQVTVIELLGSPPREMGRIKGRHLDTEVIEGLRQAFRISRSYFNMVLLDKDGLDHERFITPTTSDELFSYIDDNLLDEDERYRLELHRDYCD</sequence>
<evidence type="ECO:0000256" key="11">
    <source>
        <dbReference type="ARBA" id="ARBA00022889"/>
    </source>
</evidence>
<reference evidence="19" key="2">
    <citation type="submission" date="2025-08" db="UniProtKB">
        <authorList>
            <consortium name="Ensembl"/>
        </authorList>
    </citation>
    <scope>IDENTIFICATION</scope>
</reference>
<dbReference type="GO" id="GO:0005576">
    <property type="term" value="C:extracellular region"/>
    <property type="evidence" value="ECO:0007669"/>
    <property type="project" value="UniProtKB-SubCell"/>
</dbReference>
<dbReference type="InterPro" id="IPR000436">
    <property type="entry name" value="Sushi_SCR_CCP_dom"/>
</dbReference>
<keyword evidence="6" id="KW-0964">Secreted</keyword>
<evidence type="ECO:0000259" key="17">
    <source>
        <dbReference type="PROSITE" id="PS50825"/>
    </source>
</evidence>
<dbReference type="PROSITE" id="PS50825">
    <property type="entry name" value="HYR"/>
    <property type="match status" value="1"/>
</dbReference>
<evidence type="ECO:0000259" key="18">
    <source>
        <dbReference type="PROSITE" id="PS50923"/>
    </source>
</evidence>
<evidence type="ECO:0000256" key="12">
    <source>
        <dbReference type="ARBA" id="ARBA00023018"/>
    </source>
</evidence>
<dbReference type="SUPFAM" id="SSF57535">
    <property type="entry name" value="Complement control module/SCR domain"/>
    <property type="match status" value="3"/>
</dbReference>
<feature type="domain" description="Sushi" evidence="18">
    <location>
        <begin position="134"/>
        <end position="192"/>
    </location>
</feature>
<dbReference type="GO" id="GO:0009986">
    <property type="term" value="C:cell surface"/>
    <property type="evidence" value="ECO:0007669"/>
    <property type="project" value="UniProtKB-SubCell"/>
</dbReference>
<organism evidence="19 20">
    <name type="scientific">Hucho hucho</name>
    <name type="common">huchen</name>
    <dbReference type="NCBI Taxonomy" id="62062"/>
    <lineage>
        <taxon>Eukaryota</taxon>
        <taxon>Metazoa</taxon>
        <taxon>Chordata</taxon>
        <taxon>Craniata</taxon>
        <taxon>Vertebrata</taxon>
        <taxon>Euteleostomi</taxon>
        <taxon>Actinopterygii</taxon>
        <taxon>Neopterygii</taxon>
        <taxon>Teleostei</taxon>
        <taxon>Protacanthopterygii</taxon>
        <taxon>Salmoniformes</taxon>
        <taxon>Salmonidae</taxon>
        <taxon>Salmoninae</taxon>
        <taxon>Hucho</taxon>
    </lineage>
</organism>
<dbReference type="GO" id="GO:0045202">
    <property type="term" value="C:synapse"/>
    <property type="evidence" value="ECO:0007669"/>
    <property type="project" value="UniProtKB-SubCell"/>
</dbReference>
<dbReference type="Gene3D" id="2.10.70.10">
    <property type="entry name" value="Complement Module, domain 1"/>
    <property type="match status" value="3"/>
</dbReference>
<accession>A0A4W5P7Z6</accession>
<evidence type="ECO:0000256" key="9">
    <source>
        <dbReference type="ARBA" id="ARBA00022729"/>
    </source>
</evidence>
<proteinExistence type="predicted"/>
<dbReference type="Pfam" id="PF02494">
    <property type="entry name" value="HYR"/>
    <property type="match status" value="1"/>
</dbReference>
<dbReference type="GO" id="GO:0005102">
    <property type="term" value="F:signaling receptor binding"/>
    <property type="evidence" value="ECO:0007669"/>
    <property type="project" value="TreeGrafter"/>
</dbReference>
<dbReference type="GO" id="GO:0001525">
    <property type="term" value="P:angiogenesis"/>
    <property type="evidence" value="ECO:0007669"/>
    <property type="project" value="UniProtKB-KW"/>
</dbReference>
<keyword evidence="7" id="KW-0037">Angiogenesis</keyword>
<feature type="domain" description="HYR" evidence="17">
    <location>
        <begin position="191"/>
        <end position="274"/>
    </location>
</feature>
<dbReference type="AlphaFoldDB" id="A0A4W5P7Z6"/>
<dbReference type="GeneTree" id="ENSGT00940000159149"/>
<dbReference type="InterPro" id="IPR043555">
    <property type="entry name" value="SRPX-like"/>
</dbReference>
<evidence type="ECO:0000256" key="10">
    <source>
        <dbReference type="ARBA" id="ARBA00022737"/>
    </source>
</evidence>
<feature type="signal peptide" evidence="16">
    <location>
        <begin position="1"/>
        <end position="38"/>
    </location>
</feature>
<evidence type="ECO:0000256" key="4">
    <source>
        <dbReference type="ARBA" id="ARBA00014594"/>
    </source>
</evidence>
<evidence type="ECO:0000256" key="2">
    <source>
        <dbReference type="ARBA" id="ARBA00004496"/>
    </source>
</evidence>
<keyword evidence="8 15" id="KW-0768">Sushi</keyword>
<evidence type="ECO:0000256" key="8">
    <source>
        <dbReference type="ARBA" id="ARBA00022659"/>
    </source>
</evidence>
<keyword evidence="5" id="KW-0963">Cytoplasm</keyword>
<evidence type="ECO:0000313" key="19">
    <source>
        <dbReference type="Ensembl" id="ENSHHUP00000060796.1"/>
    </source>
</evidence>
<feature type="disulfide bond" evidence="15">
    <location>
        <begin position="305"/>
        <end position="332"/>
    </location>
</feature>
<evidence type="ECO:0000256" key="5">
    <source>
        <dbReference type="ARBA" id="ARBA00022490"/>
    </source>
</evidence>
<dbReference type="GO" id="GO:0005737">
    <property type="term" value="C:cytoplasm"/>
    <property type="evidence" value="ECO:0007669"/>
    <property type="project" value="UniProtKB-SubCell"/>
</dbReference>
<dbReference type="GO" id="GO:0098609">
    <property type="term" value="P:cell-cell adhesion"/>
    <property type="evidence" value="ECO:0007669"/>
    <property type="project" value="TreeGrafter"/>
</dbReference>
<dbReference type="PANTHER" id="PTHR46343">
    <property type="entry name" value="HYR DOMAIN-CONTAINING PROTEIN"/>
    <property type="match status" value="1"/>
</dbReference>